<dbReference type="EMBL" id="CP000155">
    <property type="protein sequence ID" value="ABC30013.1"/>
    <property type="molecule type" value="Genomic_DNA"/>
</dbReference>
<dbReference type="Proteomes" id="UP000000238">
    <property type="component" value="Chromosome"/>
</dbReference>
<dbReference type="HOGENOM" id="CLU_2012037_0_0_6"/>
<organism evidence="1 2">
    <name type="scientific">Hahella chejuensis (strain KCTC 2396)</name>
    <dbReference type="NCBI Taxonomy" id="349521"/>
    <lineage>
        <taxon>Bacteria</taxon>
        <taxon>Pseudomonadati</taxon>
        <taxon>Pseudomonadota</taxon>
        <taxon>Gammaproteobacteria</taxon>
        <taxon>Oceanospirillales</taxon>
        <taxon>Hahellaceae</taxon>
        <taxon>Hahella</taxon>
    </lineage>
</organism>
<protein>
    <submittedName>
        <fullName evidence="1">Uncharacterized protein</fullName>
    </submittedName>
</protein>
<proteinExistence type="predicted"/>
<dbReference type="KEGG" id="hch:HCH_03254"/>
<sequence length="123" mass="14384">MKHPGFIGMICIEPELEIHTVFEKIKNTFNFIEFKEIHRDDVVSFIAENSNFRVALYGAPQDAPNALYGLDYVSYTDSLLPSDLEKEIKEYNDFEIHIFSKRYEISSQLASWIKRKTNLNAFK</sequence>
<dbReference type="STRING" id="349521.HCH_03254"/>
<dbReference type="RefSeq" id="WP_011397082.1">
    <property type="nucleotide sequence ID" value="NC_007645.1"/>
</dbReference>
<dbReference type="OrthoDB" id="9860734at2"/>
<accession>Q2SH61</accession>
<dbReference type="AlphaFoldDB" id="Q2SH61"/>
<keyword evidence="2" id="KW-1185">Reference proteome</keyword>
<evidence type="ECO:0000313" key="1">
    <source>
        <dbReference type="EMBL" id="ABC30013.1"/>
    </source>
</evidence>
<evidence type="ECO:0000313" key="2">
    <source>
        <dbReference type="Proteomes" id="UP000000238"/>
    </source>
</evidence>
<name>Q2SH61_HAHCH</name>
<gene>
    <name evidence="1" type="ordered locus">HCH_03254</name>
</gene>
<reference evidence="1 2" key="1">
    <citation type="journal article" date="2005" name="Nucleic Acids Res.">
        <title>Genomic blueprint of Hahella chejuensis, a marine microbe producing an algicidal agent.</title>
        <authorList>
            <person name="Jeong H."/>
            <person name="Yim J.H."/>
            <person name="Lee C."/>
            <person name="Choi S.-H."/>
            <person name="Park Y.K."/>
            <person name="Yoon S.H."/>
            <person name="Hur C.-G."/>
            <person name="Kang H.-Y."/>
            <person name="Kim D."/>
            <person name="Lee H.H."/>
            <person name="Park K.H."/>
            <person name="Park S.-H."/>
            <person name="Park H.-S."/>
            <person name="Lee H.K."/>
            <person name="Oh T.K."/>
            <person name="Kim J.F."/>
        </authorList>
    </citation>
    <scope>NUCLEOTIDE SEQUENCE [LARGE SCALE GENOMIC DNA]</scope>
    <source>
        <strain evidence="1 2">KCTC 2396</strain>
    </source>
</reference>